<keyword evidence="3" id="KW-1185">Reference proteome</keyword>
<evidence type="ECO:0000259" key="1">
    <source>
        <dbReference type="Pfam" id="PF00617"/>
    </source>
</evidence>
<dbReference type="SUPFAM" id="SSF48366">
    <property type="entry name" value="Ras GEF"/>
    <property type="match status" value="1"/>
</dbReference>
<dbReference type="InterPro" id="IPR023578">
    <property type="entry name" value="Ras_GEF_dom_sf"/>
</dbReference>
<name>A0A0W0RK51_LEGBO</name>
<dbReference type="EMBL" id="LNXU01000032">
    <property type="protein sequence ID" value="KTC71368.1"/>
    <property type="molecule type" value="Genomic_DNA"/>
</dbReference>
<comment type="caution">
    <text evidence="2">The sequence shown here is derived from an EMBL/GenBank/DDBJ whole genome shotgun (WGS) entry which is preliminary data.</text>
</comment>
<dbReference type="Pfam" id="PF00617">
    <property type="entry name" value="RasGEF"/>
    <property type="match status" value="1"/>
</dbReference>
<dbReference type="Gene3D" id="1.10.840.10">
    <property type="entry name" value="Ras guanine-nucleotide exchange factors catalytic domain"/>
    <property type="match status" value="1"/>
</dbReference>
<evidence type="ECO:0000313" key="2">
    <source>
        <dbReference type="EMBL" id="KTC71368.1"/>
    </source>
</evidence>
<reference evidence="2 3" key="1">
    <citation type="submission" date="2015-11" db="EMBL/GenBank/DDBJ databases">
        <title>Genomic analysis of 38 Legionella species identifies large and diverse effector repertoires.</title>
        <authorList>
            <person name="Burstein D."/>
            <person name="Amaro F."/>
            <person name="Zusman T."/>
            <person name="Lifshitz Z."/>
            <person name="Cohen O."/>
            <person name="Gilbert J.A."/>
            <person name="Pupko T."/>
            <person name="Shuman H.A."/>
            <person name="Segal G."/>
        </authorList>
    </citation>
    <scope>NUCLEOTIDE SEQUENCE [LARGE SCALE GENOMIC DNA]</scope>
    <source>
        <strain evidence="2 3">WIGA</strain>
    </source>
</reference>
<evidence type="ECO:0000313" key="3">
    <source>
        <dbReference type="Proteomes" id="UP000054695"/>
    </source>
</evidence>
<dbReference type="GO" id="GO:0007264">
    <property type="term" value="P:small GTPase-mediated signal transduction"/>
    <property type="evidence" value="ECO:0007669"/>
    <property type="project" value="InterPro"/>
</dbReference>
<dbReference type="RefSeq" id="WP_058460520.1">
    <property type="nucleotide sequence ID" value="NZ_CAAAIY010000011.1"/>
</dbReference>
<dbReference type="AlphaFoldDB" id="A0A0W0RK51"/>
<proteinExistence type="predicted"/>
<dbReference type="GO" id="GO:0005085">
    <property type="term" value="F:guanyl-nucleotide exchange factor activity"/>
    <property type="evidence" value="ECO:0007669"/>
    <property type="project" value="InterPro"/>
</dbReference>
<gene>
    <name evidence="2" type="ORF">Lboz_2945</name>
</gene>
<accession>A0A0W0RK51</accession>
<dbReference type="InterPro" id="IPR036964">
    <property type="entry name" value="RASGEF_cat_dom_sf"/>
</dbReference>
<dbReference type="InterPro" id="IPR001895">
    <property type="entry name" value="RASGEF_cat_dom"/>
</dbReference>
<protein>
    <submittedName>
        <fullName evidence="2">RasGEF domain protein</fullName>
    </submittedName>
</protein>
<sequence>MSKNITMSKNSFFKNLIEKQQFLTKPNAAFEWDEMLAEKETRKKIKRDPECYVFFAYIESRFAYDHARLFDVKLRTANSSAEEHLEVRKVLKYFVREDINKHSCQDAQMHAFRRWVDTAIMLRKRHNYEAYFLVRDTLMEMDINLQLTKNKAFKPYLKMYNQLVQVDATLIDEQLRADYSKIPLNDFASPDGFSKRPKASSNLKAFLDGREYLEAHLKRDIMEAQENNARLKAFCRWIDIAIALRKKHNYEGYFLVITNLRLIDGITESEDFPKSYLKMYIQLLGHMDPSINFAKLRALWDQDKSPNKLKATFYWSKELTNLNEKMEAACNAGVQASMLQEKNRKLTEIAKEQESFADRTKIYSTRIPQYLEIKFATVQEEYHYSLNEKAILAGHLTA</sequence>
<dbReference type="Proteomes" id="UP000054695">
    <property type="component" value="Unassembled WGS sequence"/>
</dbReference>
<organism evidence="2 3">
    <name type="scientific">Legionella bozemanae</name>
    <name type="common">Fluoribacter bozemanae</name>
    <dbReference type="NCBI Taxonomy" id="447"/>
    <lineage>
        <taxon>Bacteria</taxon>
        <taxon>Pseudomonadati</taxon>
        <taxon>Pseudomonadota</taxon>
        <taxon>Gammaproteobacteria</taxon>
        <taxon>Legionellales</taxon>
        <taxon>Legionellaceae</taxon>
        <taxon>Legionella</taxon>
    </lineage>
</organism>
<feature type="domain" description="Ras-GEF" evidence="1">
    <location>
        <begin position="179"/>
        <end position="307"/>
    </location>
</feature>
<dbReference type="PATRIC" id="fig|447.4.peg.3143"/>